<organism evidence="2">
    <name type="scientific">Bombus-associated virus Pic2</name>
    <dbReference type="NCBI Taxonomy" id="2511062"/>
    <lineage>
        <taxon>Viruses</taxon>
        <taxon>Riboviria</taxon>
        <taxon>Orthornavirae</taxon>
        <taxon>Pisuviricota</taxon>
        <taxon>Pisoniviricetes</taxon>
        <taxon>Picornavirales</taxon>
    </lineage>
</organism>
<feature type="compositionally biased region" description="Polar residues" evidence="1">
    <location>
        <begin position="152"/>
        <end position="173"/>
    </location>
</feature>
<reference evidence="2" key="1">
    <citation type="submission" date="2018-07" db="EMBL/GenBank/DDBJ databases">
        <title>Host and pathogen evolutionary histories predict virus prevalence across bumblebee species.</title>
        <authorList>
            <person name="Pascall D.J."/>
            <person name="Tinsley M.C."/>
            <person name="Obbard D.J."/>
            <person name="Wilfert L."/>
        </authorList>
    </citation>
    <scope>NUCLEOTIDE SEQUENCE</scope>
</reference>
<evidence type="ECO:0000313" key="2">
    <source>
        <dbReference type="EMBL" id="QAY29270.1"/>
    </source>
</evidence>
<feature type="region of interest" description="Disordered" evidence="1">
    <location>
        <begin position="1"/>
        <end position="32"/>
    </location>
</feature>
<proteinExistence type="predicted"/>
<dbReference type="EMBL" id="MH614316">
    <property type="protein sequence ID" value="QAY29270.1"/>
    <property type="molecule type" value="Genomic_RNA"/>
</dbReference>
<feature type="compositionally biased region" description="Polar residues" evidence="1">
    <location>
        <begin position="23"/>
        <end position="32"/>
    </location>
</feature>
<protein>
    <submittedName>
        <fullName evidence="2">Uncharacterized protein</fullName>
    </submittedName>
</protein>
<accession>A0A411D3D3</accession>
<feature type="region of interest" description="Disordered" evidence="1">
    <location>
        <begin position="152"/>
        <end position="175"/>
    </location>
</feature>
<evidence type="ECO:0000256" key="1">
    <source>
        <dbReference type="SAM" id="MobiDB-lite"/>
    </source>
</evidence>
<sequence length="357" mass="39402">MNRFPHPSTFGLEPGGSEYSEAISGQQGVDASTSTLTDADLIQQGRNMWQWSTGRSSADVSTQTQRTNNTNGTMAYLLGEFNKINIPMSPYERYMSNTSPMSRIRTPNMGQAISSGLNAAENEHMYGRVSDFQGHQNDLDRSQAQAMQRSSFDQQTAMQQAEFGQQSSMQRSQQDFDRAMAAQNYGYQSQMQQAGFANQQSMQSNEFGQQRQMQANSQQFQQQMAGVNYGYSSALQHQSILGNLANTVTGGVFGALTEGVHELGEYANQKSSQNFQEKMNPILFGQQQQLQSAQITGNLENTGIQTLGNVAISALSNAASLWMNHTNNEFQQAQQARNFNNMIYASGQGSQALKIAE</sequence>
<name>A0A411D3D3_9VIRU</name>